<name>A0A5E4AWH0_MARMO</name>
<keyword evidence="3" id="KW-1185">Reference proteome</keyword>
<dbReference type="Proteomes" id="UP000335636">
    <property type="component" value="Unassembled WGS sequence"/>
</dbReference>
<dbReference type="InterPro" id="IPR013766">
    <property type="entry name" value="Thioredoxin_domain"/>
</dbReference>
<protein>
    <recommendedName>
        <fullName evidence="1">Thioredoxin domain-containing protein</fullName>
    </recommendedName>
</protein>
<dbReference type="Pfam" id="PF00085">
    <property type="entry name" value="Thioredoxin"/>
    <property type="match status" value="1"/>
</dbReference>
<evidence type="ECO:0000313" key="2">
    <source>
        <dbReference type="EMBL" id="VTJ61101.1"/>
    </source>
</evidence>
<sequence length="80" mass="9260">MASKKREVQLQTVINSQSQWDEMLQNKGLTVIDVYQAWCGPCKAVQPLFRKMKNELNEDEILHFVVVRISCSLNYCSLVI</sequence>
<dbReference type="InterPro" id="IPR036249">
    <property type="entry name" value="Thioredoxin-like_sf"/>
</dbReference>
<feature type="non-terminal residue" evidence="2">
    <location>
        <position position="80"/>
    </location>
</feature>
<dbReference type="SUPFAM" id="SSF52833">
    <property type="entry name" value="Thioredoxin-like"/>
    <property type="match status" value="1"/>
</dbReference>
<comment type="caution">
    <text evidence="2">The sequence shown here is derived from an EMBL/GenBank/DDBJ whole genome shotgun (WGS) entry which is preliminary data.</text>
</comment>
<reference evidence="2" key="1">
    <citation type="submission" date="2019-04" db="EMBL/GenBank/DDBJ databases">
        <authorList>
            <person name="Alioto T."/>
            <person name="Alioto T."/>
        </authorList>
    </citation>
    <scope>NUCLEOTIDE SEQUENCE [LARGE SCALE GENOMIC DNA]</scope>
</reference>
<dbReference type="PROSITE" id="PS00194">
    <property type="entry name" value="THIOREDOXIN_1"/>
    <property type="match status" value="1"/>
</dbReference>
<dbReference type="EMBL" id="CABDUW010000165">
    <property type="protein sequence ID" value="VTJ61101.1"/>
    <property type="molecule type" value="Genomic_DNA"/>
</dbReference>
<feature type="domain" description="Thioredoxin" evidence="1">
    <location>
        <begin position="13"/>
        <end position="70"/>
    </location>
</feature>
<dbReference type="Gene3D" id="3.40.30.10">
    <property type="entry name" value="Glutaredoxin"/>
    <property type="match status" value="1"/>
</dbReference>
<dbReference type="PANTHER" id="PTHR46135">
    <property type="entry name" value="NME/NM23 FAMILY MEMBER 8"/>
    <property type="match status" value="1"/>
</dbReference>
<evidence type="ECO:0000259" key="1">
    <source>
        <dbReference type="Pfam" id="PF00085"/>
    </source>
</evidence>
<organism evidence="2 3">
    <name type="scientific">Marmota monax</name>
    <name type="common">Woodchuck</name>
    <dbReference type="NCBI Taxonomy" id="9995"/>
    <lineage>
        <taxon>Eukaryota</taxon>
        <taxon>Metazoa</taxon>
        <taxon>Chordata</taxon>
        <taxon>Craniata</taxon>
        <taxon>Vertebrata</taxon>
        <taxon>Euteleostomi</taxon>
        <taxon>Mammalia</taxon>
        <taxon>Eutheria</taxon>
        <taxon>Euarchontoglires</taxon>
        <taxon>Glires</taxon>
        <taxon>Rodentia</taxon>
        <taxon>Sciuromorpha</taxon>
        <taxon>Sciuridae</taxon>
        <taxon>Xerinae</taxon>
        <taxon>Marmotini</taxon>
        <taxon>Marmota</taxon>
    </lineage>
</organism>
<dbReference type="InterPro" id="IPR051766">
    <property type="entry name" value="TXND_domain-containing"/>
</dbReference>
<dbReference type="InterPro" id="IPR017937">
    <property type="entry name" value="Thioredoxin_CS"/>
</dbReference>
<gene>
    <name evidence="2" type="ORF">MONAX_5E002806</name>
</gene>
<dbReference type="PANTHER" id="PTHR46135:SF2">
    <property type="entry name" value="THIOREDOXIN DOMAIN-CONTAINING PROTEIN 3"/>
    <property type="match status" value="1"/>
</dbReference>
<accession>A0A5E4AWH0</accession>
<evidence type="ECO:0000313" key="3">
    <source>
        <dbReference type="Proteomes" id="UP000335636"/>
    </source>
</evidence>
<dbReference type="AlphaFoldDB" id="A0A5E4AWH0"/>
<proteinExistence type="predicted"/>